<comment type="catalytic activity">
    <reaction evidence="6">
        <text>P(1),P(4)-bis(5'-adenosyl) tetraphosphate + H2O = 2 ADP + 2 H(+)</text>
        <dbReference type="Rhea" id="RHEA:24252"/>
        <dbReference type="ChEBI" id="CHEBI:15377"/>
        <dbReference type="ChEBI" id="CHEBI:15378"/>
        <dbReference type="ChEBI" id="CHEBI:58141"/>
        <dbReference type="ChEBI" id="CHEBI:456216"/>
        <dbReference type="EC" id="3.6.1.41"/>
    </reaction>
</comment>
<evidence type="ECO:0000256" key="5">
    <source>
        <dbReference type="ARBA" id="ARBA00023004"/>
    </source>
</evidence>
<dbReference type="EC" id="3.6.1.41" evidence="1"/>
<dbReference type="RefSeq" id="WP_242948325.1">
    <property type="nucleotide sequence ID" value="NZ_FOXR01000018.1"/>
</dbReference>
<dbReference type="PROSITE" id="PS51831">
    <property type="entry name" value="HD"/>
    <property type="match status" value="1"/>
</dbReference>
<keyword evidence="4 8" id="KW-0378">Hydrolase</keyword>
<dbReference type="PANTHER" id="PTHR35795">
    <property type="entry name" value="SLR1885 PROTEIN"/>
    <property type="match status" value="1"/>
</dbReference>
<dbReference type="CDD" id="cd00077">
    <property type="entry name" value="HDc"/>
    <property type="match status" value="1"/>
</dbReference>
<dbReference type="Gene3D" id="1.10.3210.10">
    <property type="entry name" value="Hypothetical protein af1432"/>
    <property type="match status" value="1"/>
</dbReference>
<dbReference type="EMBL" id="FOXR01000018">
    <property type="protein sequence ID" value="SFQ21678.1"/>
    <property type="molecule type" value="Genomic_DNA"/>
</dbReference>
<dbReference type="NCBIfam" id="TIGR00277">
    <property type="entry name" value="HDIG"/>
    <property type="match status" value="1"/>
</dbReference>
<dbReference type="PANTHER" id="PTHR35795:SF1">
    <property type="entry name" value="BIS(5'-NUCLEOSYL)-TETRAPHOSPHATASE, SYMMETRICAL"/>
    <property type="match status" value="1"/>
</dbReference>
<dbReference type="InterPro" id="IPR006675">
    <property type="entry name" value="HDIG_dom"/>
</dbReference>
<evidence type="ECO:0000256" key="4">
    <source>
        <dbReference type="ARBA" id="ARBA00022801"/>
    </source>
</evidence>
<dbReference type="Pfam" id="PF01966">
    <property type="entry name" value="HD"/>
    <property type="match status" value="1"/>
</dbReference>
<organism evidence="8 9">
    <name type="scientific">Caldicoprobacter faecalis</name>
    <dbReference type="NCBI Taxonomy" id="937334"/>
    <lineage>
        <taxon>Bacteria</taxon>
        <taxon>Bacillati</taxon>
        <taxon>Bacillota</taxon>
        <taxon>Clostridia</taxon>
        <taxon>Caldicoprobacterales</taxon>
        <taxon>Caldicoprobacteraceae</taxon>
        <taxon>Caldicoprobacter</taxon>
    </lineage>
</organism>
<dbReference type="STRING" id="937334.SAMN05444406_11834"/>
<evidence type="ECO:0000259" key="7">
    <source>
        <dbReference type="PROSITE" id="PS51831"/>
    </source>
</evidence>
<feature type="domain" description="HD" evidence="7">
    <location>
        <begin position="23"/>
        <end position="138"/>
    </location>
</feature>
<dbReference type="InterPro" id="IPR006674">
    <property type="entry name" value="HD_domain"/>
</dbReference>
<keyword evidence="3" id="KW-0547">Nucleotide-binding</keyword>
<evidence type="ECO:0000256" key="1">
    <source>
        <dbReference type="ARBA" id="ARBA00012506"/>
    </source>
</evidence>
<evidence type="ECO:0000313" key="9">
    <source>
        <dbReference type="Proteomes" id="UP000198577"/>
    </source>
</evidence>
<dbReference type="SMART" id="SM00471">
    <property type="entry name" value="HDc"/>
    <property type="match status" value="1"/>
</dbReference>
<evidence type="ECO:0000313" key="8">
    <source>
        <dbReference type="EMBL" id="SFQ21678.1"/>
    </source>
</evidence>
<evidence type="ECO:0000256" key="3">
    <source>
        <dbReference type="ARBA" id="ARBA00022741"/>
    </source>
</evidence>
<dbReference type="GO" id="GO:0000166">
    <property type="term" value="F:nucleotide binding"/>
    <property type="evidence" value="ECO:0007669"/>
    <property type="project" value="UniProtKB-KW"/>
</dbReference>
<evidence type="ECO:0000256" key="2">
    <source>
        <dbReference type="ARBA" id="ARBA00022723"/>
    </source>
</evidence>
<keyword evidence="2" id="KW-0479">Metal-binding</keyword>
<evidence type="ECO:0000256" key="6">
    <source>
        <dbReference type="ARBA" id="ARBA00049417"/>
    </source>
</evidence>
<keyword evidence="5" id="KW-0408">Iron</keyword>
<proteinExistence type="predicted"/>
<protein>
    <recommendedName>
        <fullName evidence="1">bis(5'-nucleosyl)-tetraphosphatase (symmetrical)</fullName>
        <ecNumber evidence="1">3.6.1.41</ecNumber>
    </recommendedName>
</protein>
<gene>
    <name evidence="8" type="ORF">SAMN05444406_11834</name>
</gene>
<reference evidence="8 9" key="1">
    <citation type="submission" date="2016-10" db="EMBL/GenBank/DDBJ databases">
        <authorList>
            <person name="de Groot N.N."/>
        </authorList>
    </citation>
    <scope>NUCLEOTIDE SEQUENCE [LARGE SCALE GENOMIC DNA]</scope>
    <source>
        <strain evidence="8 9">DSM 20678</strain>
    </source>
</reference>
<dbReference type="Proteomes" id="UP000198577">
    <property type="component" value="Unassembled WGS sequence"/>
</dbReference>
<dbReference type="InterPro" id="IPR051094">
    <property type="entry name" value="Diverse_Catalytic_Enzymes"/>
</dbReference>
<dbReference type="GO" id="GO:0046872">
    <property type="term" value="F:metal ion binding"/>
    <property type="evidence" value="ECO:0007669"/>
    <property type="project" value="UniProtKB-KW"/>
</dbReference>
<dbReference type="AlphaFoldDB" id="A0A1I5WQ84"/>
<keyword evidence="9" id="KW-1185">Reference proteome</keyword>
<dbReference type="SUPFAM" id="SSF109604">
    <property type="entry name" value="HD-domain/PDEase-like"/>
    <property type="match status" value="1"/>
</dbReference>
<accession>A0A1I5WQ84</accession>
<dbReference type="InterPro" id="IPR005249">
    <property type="entry name" value="YqeK"/>
</dbReference>
<dbReference type="GO" id="GO:0008803">
    <property type="term" value="F:bis(5'-nucleosyl)-tetraphosphatase (symmetrical) activity"/>
    <property type="evidence" value="ECO:0007669"/>
    <property type="project" value="UniProtKB-EC"/>
</dbReference>
<dbReference type="InterPro" id="IPR003607">
    <property type="entry name" value="HD/PDEase_dom"/>
</dbReference>
<dbReference type="NCBIfam" id="TIGR00488">
    <property type="entry name" value="bis(5'-nucleosyl)-tetraphosphatase (symmetrical) YqeK"/>
    <property type="match status" value="1"/>
</dbReference>
<sequence length="199" mass="22703">MMAEMMQESEMCEKLRTLMDEERYVHSLGVRDCAVMLAQRYGADVEKARVAGLLHDCAKGLPREEMINRAVEAGIELGPKEFQTEALLHGPVGAVVARQTFGIDDTEILSAIECHTTGKSDMALLDKIIYLADYIEPNRDFPEVEELRRAAMEDLDKAVLMALRRTIKYVLDTDRFLHPRTVEAWNDMLKRFKEQKIEG</sequence>
<name>A0A1I5WQ84_9FIRM</name>